<dbReference type="EMBL" id="HBGD01005932">
    <property type="protein sequence ID" value="CAD9081675.1"/>
    <property type="molecule type" value="Transcribed_RNA"/>
</dbReference>
<proteinExistence type="predicted"/>
<keyword evidence="1 2" id="KW-0238">DNA-binding</keyword>
<dbReference type="PANTHER" id="PTHR48112">
    <property type="entry name" value="HIGH MOBILITY GROUP PROTEIN DSP1"/>
    <property type="match status" value="1"/>
</dbReference>
<dbReference type="GO" id="GO:0003677">
    <property type="term" value="F:DNA binding"/>
    <property type="evidence" value="ECO:0007669"/>
    <property type="project" value="UniProtKB-UniRule"/>
</dbReference>
<dbReference type="SUPFAM" id="SSF47095">
    <property type="entry name" value="HMG-box"/>
    <property type="match status" value="1"/>
</dbReference>
<evidence type="ECO:0000313" key="5">
    <source>
        <dbReference type="EMBL" id="CAD9081675.1"/>
    </source>
</evidence>
<evidence type="ECO:0000256" key="1">
    <source>
        <dbReference type="ARBA" id="ARBA00023125"/>
    </source>
</evidence>
<evidence type="ECO:0000256" key="2">
    <source>
        <dbReference type="PROSITE-ProRule" id="PRU00267"/>
    </source>
</evidence>
<feature type="DNA-binding region" description="HMG box" evidence="2">
    <location>
        <begin position="85"/>
        <end position="157"/>
    </location>
</feature>
<dbReference type="GO" id="GO:0005634">
    <property type="term" value="C:nucleus"/>
    <property type="evidence" value="ECO:0007669"/>
    <property type="project" value="UniProtKB-UniRule"/>
</dbReference>
<dbReference type="Pfam" id="PF00505">
    <property type="entry name" value="HMG_box"/>
    <property type="match status" value="1"/>
</dbReference>
<name>A0A7S1KQ86_9EUKA</name>
<organism evidence="5">
    <name type="scientific">Percolomonas cosmopolitus</name>
    <dbReference type="NCBI Taxonomy" id="63605"/>
    <lineage>
        <taxon>Eukaryota</taxon>
        <taxon>Discoba</taxon>
        <taxon>Heterolobosea</taxon>
        <taxon>Tetramitia</taxon>
        <taxon>Eutetramitia</taxon>
        <taxon>Percolomonadidae</taxon>
        <taxon>Percolomonas</taxon>
    </lineage>
</organism>
<dbReference type="PROSITE" id="PS50118">
    <property type="entry name" value="HMG_BOX_2"/>
    <property type="match status" value="1"/>
</dbReference>
<feature type="coiled-coil region" evidence="3">
    <location>
        <begin position="36"/>
        <end position="73"/>
    </location>
</feature>
<accession>A0A7S1KQ86</accession>
<dbReference type="PANTHER" id="PTHR48112:SF22">
    <property type="entry name" value="MITOCHONDRIAL TRANSCRIPTION FACTOR A, ISOFORM B"/>
    <property type="match status" value="1"/>
</dbReference>
<feature type="domain" description="HMG box" evidence="4">
    <location>
        <begin position="85"/>
        <end position="157"/>
    </location>
</feature>
<evidence type="ECO:0000256" key="3">
    <source>
        <dbReference type="SAM" id="Coils"/>
    </source>
</evidence>
<gene>
    <name evidence="5" type="ORF">PCOS0759_LOCUS4915</name>
</gene>
<dbReference type="InterPro" id="IPR009071">
    <property type="entry name" value="HMG_box_dom"/>
</dbReference>
<keyword evidence="2" id="KW-0539">Nucleus</keyword>
<dbReference type="AlphaFoldDB" id="A0A7S1KQ86"/>
<dbReference type="InterPro" id="IPR050342">
    <property type="entry name" value="HMGB"/>
</dbReference>
<keyword evidence="3" id="KW-0175">Coiled coil</keyword>
<dbReference type="SMART" id="SM00398">
    <property type="entry name" value="HMG"/>
    <property type="match status" value="1"/>
</dbReference>
<reference evidence="5" key="1">
    <citation type="submission" date="2021-01" db="EMBL/GenBank/DDBJ databases">
        <authorList>
            <person name="Corre E."/>
            <person name="Pelletier E."/>
            <person name="Niang G."/>
            <person name="Scheremetjew M."/>
            <person name="Finn R."/>
            <person name="Kale V."/>
            <person name="Holt S."/>
            <person name="Cochrane G."/>
            <person name="Meng A."/>
            <person name="Brown T."/>
            <person name="Cohen L."/>
        </authorList>
    </citation>
    <scope>NUCLEOTIDE SEQUENCE</scope>
    <source>
        <strain evidence="5">WS</strain>
    </source>
</reference>
<dbReference type="Gene3D" id="1.10.30.10">
    <property type="entry name" value="High mobility group box domain"/>
    <property type="match status" value="1"/>
</dbReference>
<dbReference type="InterPro" id="IPR036910">
    <property type="entry name" value="HMG_box_dom_sf"/>
</dbReference>
<evidence type="ECO:0000259" key="4">
    <source>
        <dbReference type="PROSITE" id="PS50118"/>
    </source>
</evidence>
<sequence>MNLLRLQQHQGAVFLVSRGAAAHYATATNVTKQPLVQEMETMKRRIREEKAKVSELKRQVKDLKGALVKAQKTGKKRVRKDPNAPKRPLSAYLVYANEVRDDVAKSVQEEVGKYDVGAIGKKIGAKWHDLSDSEKEPYFEKQRTLKQEYEQEMLAYEQSVKLEETI</sequence>
<protein>
    <recommendedName>
        <fullName evidence="4">HMG box domain-containing protein</fullName>
    </recommendedName>
</protein>